<dbReference type="Gene3D" id="3.50.7.10">
    <property type="entry name" value="GroEL"/>
    <property type="match status" value="1"/>
</dbReference>
<evidence type="ECO:0000256" key="1">
    <source>
        <dbReference type="ARBA" id="ARBA00006607"/>
    </source>
</evidence>
<keyword evidence="8" id="KW-1185">Reference proteome</keyword>
<protein>
    <submittedName>
        <fullName evidence="7">Chaperonin GroEL</fullName>
    </submittedName>
</protein>
<keyword evidence="4" id="KW-0067">ATP-binding</keyword>
<organism evidence="7 8">
    <name type="scientific">Vibrio marinisediminis</name>
    <dbReference type="NCBI Taxonomy" id="2758441"/>
    <lineage>
        <taxon>Bacteria</taxon>
        <taxon>Pseudomonadati</taxon>
        <taxon>Pseudomonadota</taxon>
        <taxon>Gammaproteobacteria</taxon>
        <taxon>Vibrionales</taxon>
        <taxon>Vibrionaceae</taxon>
        <taxon>Vibrio</taxon>
    </lineage>
</organism>
<dbReference type="GO" id="GO:0140662">
    <property type="term" value="F:ATP-dependent protein folding chaperone"/>
    <property type="evidence" value="ECO:0007669"/>
    <property type="project" value="InterPro"/>
</dbReference>
<accession>A0A7W2FV48</accession>
<dbReference type="Proteomes" id="UP000571701">
    <property type="component" value="Unassembled WGS sequence"/>
</dbReference>
<evidence type="ECO:0000256" key="2">
    <source>
        <dbReference type="ARBA" id="ARBA00022490"/>
    </source>
</evidence>
<feature type="non-terminal residue" evidence="7">
    <location>
        <position position="1"/>
    </location>
</feature>
<comment type="similarity">
    <text evidence="1">Belongs to the chaperonin (HSP60) family.</text>
</comment>
<reference evidence="7 8" key="1">
    <citation type="submission" date="2020-07" db="EMBL/GenBank/DDBJ databases">
        <title>Vibrio marinisediminis sp. nov., isolated from marine sediment.</title>
        <authorList>
            <person name="Ji X."/>
        </authorList>
    </citation>
    <scope>NUCLEOTIDE SEQUENCE [LARGE SCALE GENOMIC DNA]</scope>
    <source>
        <strain evidence="7 8">404</strain>
    </source>
</reference>
<proteinExistence type="inferred from homology"/>
<evidence type="ECO:0000313" key="8">
    <source>
        <dbReference type="Proteomes" id="UP000571701"/>
    </source>
</evidence>
<sequence>GTDTYVDTVEGMQFDRGYLSPYFVTDSEKMITDLENPYILLYDKKISSMKGLLPVLEPVAQSGKPLLIIAEDVEGEALATLVVNKLRGSLKIAAVK</sequence>
<dbReference type="InterPro" id="IPR027409">
    <property type="entry name" value="GroEL-like_apical_dom_sf"/>
</dbReference>
<dbReference type="EMBL" id="JACFYF010000186">
    <property type="protein sequence ID" value="MBA5764802.1"/>
    <property type="molecule type" value="Genomic_DNA"/>
</dbReference>
<comment type="caution">
    <text evidence="7">The sequence shown here is derived from an EMBL/GenBank/DDBJ whole genome shotgun (WGS) entry which is preliminary data.</text>
</comment>
<dbReference type="FunFam" id="3.50.7.10:FF:000001">
    <property type="entry name" value="60 kDa chaperonin"/>
    <property type="match status" value="1"/>
</dbReference>
<dbReference type="SUPFAM" id="SSF52029">
    <property type="entry name" value="GroEL apical domain-like"/>
    <property type="match status" value="1"/>
</dbReference>
<dbReference type="GO" id="GO:0016853">
    <property type="term" value="F:isomerase activity"/>
    <property type="evidence" value="ECO:0007669"/>
    <property type="project" value="UniProtKB-KW"/>
</dbReference>
<evidence type="ECO:0000256" key="3">
    <source>
        <dbReference type="ARBA" id="ARBA00022741"/>
    </source>
</evidence>
<keyword evidence="2" id="KW-0963">Cytoplasm</keyword>
<evidence type="ECO:0000256" key="5">
    <source>
        <dbReference type="ARBA" id="ARBA00023186"/>
    </source>
</evidence>
<keyword evidence="5" id="KW-0143">Chaperone</keyword>
<evidence type="ECO:0000256" key="6">
    <source>
        <dbReference type="ARBA" id="ARBA00023235"/>
    </source>
</evidence>
<keyword evidence="6" id="KW-0413">Isomerase</keyword>
<keyword evidence="3" id="KW-0547">Nucleotide-binding</keyword>
<dbReference type="GO" id="GO:0005524">
    <property type="term" value="F:ATP binding"/>
    <property type="evidence" value="ECO:0007669"/>
    <property type="project" value="UniProtKB-KW"/>
</dbReference>
<gene>
    <name evidence="7" type="primary">groEL</name>
    <name evidence="7" type="ORF">H2O73_20860</name>
</gene>
<evidence type="ECO:0000313" key="7">
    <source>
        <dbReference type="EMBL" id="MBA5764802.1"/>
    </source>
</evidence>
<evidence type="ECO:0000256" key="4">
    <source>
        <dbReference type="ARBA" id="ARBA00022840"/>
    </source>
</evidence>
<dbReference type="PANTHER" id="PTHR45633">
    <property type="entry name" value="60 KDA HEAT SHOCK PROTEIN, MITOCHONDRIAL"/>
    <property type="match status" value="1"/>
</dbReference>
<dbReference type="AlphaFoldDB" id="A0A7W2FV48"/>
<feature type="non-terminal residue" evidence="7">
    <location>
        <position position="96"/>
    </location>
</feature>
<name>A0A7W2FV48_9VIBR</name>
<dbReference type="InterPro" id="IPR001844">
    <property type="entry name" value="Cpn60/GroEL"/>
</dbReference>
<dbReference type="GO" id="GO:0042026">
    <property type="term" value="P:protein refolding"/>
    <property type="evidence" value="ECO:0007669"/>
    <property type="project" value="InterPro"/>
</dbReference>